<evidence type="ECO:0000256" key="1">
    <source>
        <dbReference type="SAM" id="MobiDB-lite"/>
    </source>
</evidence>
<reference evidence="3 4" key="1">
    <citation type="journal article" date="2019" name="Plant Biotechnol. J.">
        <title>The red bayberry genome and genetic basis of sex determination.</title>
        <authorList>
            <person name="Jia H.M."/>
            <person name="Jia H.J."/>
            <person name="Cai Q.L."/>
            <person name="Wang Y."/>
            <person name="Zhao H.B."/>
            <person name="Yang W.F."/>
            <person name="Wang G.Y."/>
            <person name="Li Y.H."/>
            <person name="Zhan D.L."/>
            <person name="Shen Y.T."/>
            <person name="Niu Q.F."/>
            <person name="Chang L."/>
            <person name="Qiu J."/>
            <person name="Zhao L."/>
            <person name="Xie H.B."/>
            <person name="Fu W.Y."/>
            <person name="Jin J."/>
            <person name="Li X.W."/>
            <person name="Jiao Y."/>
            <person name="Zhou C.C."/>
            <person name="Tu T."/>
            <person name="Chai C.Y."/>
            <person name="Gao J.L."/>
            <person name="Fan L.J."/>
            <person name="van de Weg E."/>
            <person name="Wang J.Y."/>
            <person name="Gao Z.S."/>
        </authorList>
    </citation>
    <scope>NUCLEOTIDE SEQUENCE [LARGE SCALE GENOMIC DNA]</scope>
    <source>
        <tissue evidence="3">Leaves</tissue>
    </source>
</reference>
<gene>
    <name evidence="3" type="ORF">CJ030_MR4G001648</name>
</gene>
<comment type="caution">
    <text evidence="3">The sequence shown here is derived from an EMBL/GenBank/DDBJ whole genome shotgun (WGS) entry which is preliminary data.</text>
</comment>
<keyword evidence="4" id="KW-1185">Reference proteome</keyword>
<name>A0A6A1VVM9_9ROSI</name>
<feature type="region of interest" description="Disordered" evidence="1">
    <location>
        <begin position="1"/>
        <end position="27"/>
    </location>
</feature>
<evidence type="ECO:0000313" key="4">
    <source>
        <dbReference type="Proteomes" id="UP000516437"/>
    </source>
</evidence>
<organism evidence="3 4">
    <name type="scientific">Morella rubra</name>
    <name type="common">Chinese bayberry</name>
    <dbReference type="NCBI Taxonomy" id="262757"/>
    <lineage>
        <taxon>Eukaryota</taxon>
        <taxon>Viridiplantae</taxon>
        <taxon>Streptophyta</taxon>
        <taxon>Embryophyta</taxon>
        <taxon>Tracheophyta</taxon>
        <taxon>Spermatophyta</taxon>
        <taxon>Magnoliopsida</taxon>
        <taxon>eudicotyledons</taxon>
        <taxon>Gunneridae</taxon>
        <taxon>Pentapetalae</taxon>
        <taxon>rosids</taxon>
        <taxon>fabids</taxon>
        <taxon>Fagales</taxon>
        <taxon>Myricaceae</taxon>
        <taxon>Morella</taxon>
    </lineage>
</organism>
<protein>
    <submittedName>
        <fullName evidence="3">Uncharacterized protein</fullName>
    </submittedName>
</protein>
<proteinExistence type="predicted"/>
<feature type="transmembrane region" description="Helical" evidence="2">
    <location>
        <begin position="395"/>
        <end position="411"/>
    </location>
</feature>
<accession>A0A6A1VVM9</accession>
<dbReference type="Proteomes" id="UP000516437">
    <property type="component" value="Chromosome 4"/>
</dbReference>
<keyword evidence="2" id="KW-0472">Membrane</keyword>
<keyword evidence="2" id="KW-0812">Transmembrane</keyword>
<feature type="region of interest" description="Disordered" evidence="1">
    <location>
        <begin position="245"/>
        <end position="270"/>
    </location>
</feature>
<feature type="compositionally biased region" description="Acidic residues" evidence="1">
    <location>
        <begin position="253"/>
        <end position="270"/>
    </location>
</feature>
<sequence length="435" mass="50109">MPRTKHAAMVGNERASSSRSSADQTGEPDYFFRNPECAEKYYNDFSKRKVMLGRKVNVESLSDFEIERPFVKQGWRNLLDMGTEVFPKYVRLFFANLTVGWEAGVILGDILGIPHVGIRAYEFKTWPVCKGFDYGEALVYLLGNGVAEDVPRKIHANQLSIRSRLLHLICTHNLIPRGGHREEVTFMDVFVIERLLKEKKVQPSLYYAQTYGSSISRERDTLTKCEQFDATVLTRMGYRRTSRNTWVPKRQDSDEDEGVAVAEAEDEPEGEEIDAEAMEFDVDADLAADPPIIPSPTEIPTFPLPLILDSLLSRRGCLLCMRHRTSSFKIVYFYARGAEAVLCRDEDFYGPLSSSMIFIAYAFHLSFVFFFLFFYVFFFAYVLPFYDDKGGENSLFFVSLHPFATLMYCFYDMKVLYYSYAISFILYANILSLRY</sequence>
<keyword evidence="2" id="KW-1133">Transmembrane helix</keyword>
<feature type="transmembrane region" description="Helical" evidence="2">
    <location>
        <begin position="417"/>
        <end position="433"/>
    </location>
</feature>
<evidence type="ECO:0000256" key="2">
    <source>
        <dbReference type="SAM" id="Phobius"/>
    </source>
</evidence>
<feature type="transmembrane region" description="Helical" evidence="2">
    <location>
        <begin position="358"/>
        <end position="383"/>
    </location>
</feature>
<feature type="compositionally biased region" description="Polar residues" evidence="1">
    <location>
        <begin position="14"/>
        <end position="24"/>
    </location>
</feature>
<dbReference type="AlphaFoldDB" id="A0A6A1VVM9"/>
<dbReference type="OrthoDB" id="1750780at2759"/>
<evidence type="ECO:0000313" key="3">
    <source>
        <dbReference type="EMBL" id="KAB1215598.1"/>
    </source>
</evidence>
<dbReference type="EMBL" id="RXIC02000022">
    <property type="protein sequence ID" value="KAB1215598.1"/>
    <property type="molecule type" value="Genomic_DNA"/>
</dbReference>